<dbReference type="RefSeq" id="WP_154418970.1">
    <property type="nucleotide sequence ID" value="NZ_VUNS01000013.1"/>
</dbReference>
<dbReference type="FunFam" id="3.20.110.10:FF:000002">
    <property type="entry name" value="alpha-mannosidase 2C1 isoform X1"/>
    <property type="match status" value="1"/>
</dbReference>
<dbReference type="InterPro" id="IPR011682">
    <property type="entry name" value="Glyco_hydro_38_C"/>
</dbReference>
<dbReference type="Pfam" id="PF17677">
    <property type="entry name" value="Glyco_hydro38C2"/>
    <property type="match status" value="1"/>
</dbReference>
<evidence type="ECO:0000256" key="2">
    <source>
        <dbReference type="ARBA" id="ARBA00022723"/>
    </source>
</evidence>
<dbReference type="SUPFAM" id="SSF88713">
    <property type="entry name" value="Glycoside hydrolase/deacetylase"/>
    <property type="match status" value="1"/>
</dbReference>
<dbReference type="AlphaFoldDB" id="A0A844G3Y6"/>
<evidence type="ECO:0000313" key="7">
    <source>
        <dbReference type="Proteomes" id="UP000435649"/>
    </source>
</evidence>
<keyword evidence="4" id="KW-0326">Glycosidase</keyword>
<evidence type="ECO:0000256" key="4">
    <source>
        <dbReference type="ARBA" id="ARBA00023295"/>
    </source>
</evidence>
<dbReference type="InterPro" id="IPR000602">
    <property type="entry name" value="Glyco_hydro_38_N"/>
</dbReference>
<dbReference type="Gene3D" id="2.70.98.30">
    <property type="entry name" value="Golgi alpha-mannosidase II, domain 4"/>
    <property type="match status" value="1"/>
</dbReference>
<dbReference type="Gene3D" id="3.20.110.10">
    <property type="entry name" value="Glycoside hydrolase 38, N terminal domain"/>
    <property type="match status" value="1"/>
</dbReference>
<dbReference type="Pfam" id="PF01074">
    <property type="entry name" value="Glyco_hydro_38N"/>
    <property type="match status" value="1"/>
</dbReference>
<dbReference type="InterPro" id="IPR054723">
    <property type="entry name" value="Ams1-like_N"/>
</dbReference>
<dbReference type="InterPro" id="IPR041147">
    <property type="entry name" value="GH38_C"/>
</dbReference>
<dbReference type="GO" id="GO:0009313">
    <property type="term" value="P:oligosaccharide catabolic process"/>
    <property type="evidence" value="ECO:0007669"/>
    <property type="project" value="TreeGrafter"/>
</dbReference>
<dbReference type="SUPFAM" id="SSF88688">
    <property type="entry name" value="Families 57/38 glycoside transferase middle domain"/>
    <property type="match status" value="1"/>
</dbReference>
<dbReference type="InterPro" id="IPR037094">
    <property type="entry name" value="Glyco_hydro_38_cen_sf"/>
</dbReference>
<dbReference type="InterPro" id="IPR027291">
    <property type="entry name" value="Glyco_hydro_38_N_sf"/>
</dbReference>
<evidence type="ECO:0000259" key="5">
    <source>
        <dbReference type="SMART" id="SM00872"/>
    </source>
</evidence>
<comment type="similarity">
    <text evidence="1">Belongs to the glycosyl hydrolase 38 family.</text>
</comment>
<comment type="caution">
    <text evidence="6">The sequence shown here is derived from an EMBL/GenBank/DDBJ whole genome shotgun (WGS) entry which is preliminary data.</text>
</comment>
<evidence type="ECO:0000313" key="6">
    <source>
        <dbReference type="EMBL" id="MST97863.1"/>
    </source>
</evidence>
<dbReference type="Gene3D" id="2.60.40.2220">
    <property type="match status" value="1"/>
</dbReference>
<evidence type="ECO:0000256" key="3">
    <source>
        <dbReference type="ARBA" id="ARBA00022801"/>
    </source>
</evidence>
<dbReference type="Pfam" id="PF09261">
    <property type="entry name" value="Alpha-mann_mid"/>
    <property type="match status" value="1"/>
</dbReference>
<dbReference type="FunFam" id="1.20.1270.50:FF:000004">
    <property type="entry name" value="alpha-mannosidase 2C1 isoform X1"/>
    <property type="match status" value="1"/>
</dbReference>
<reference evidence="6 7" key="1">
    <citation type="submission" date="2019-08" db="EMBL/GenBank/DDBJ databases">
        <title>In-depth cultivation of the pig gut microbiome towards novel bacterial diversity and tailored functional studies.</title>
        <authorList>
            <person name="Wylensek D."/>
            <person name="Hitch T.C.A."/>
            <person name="Clavel T."/>
        </authorList>
    </citation>
    <scope>NUCLEOTIDE SEQUENCE [LARGE SCALE GENOMIC DNA]</scope>
    <source>
        <strain evidence="6 7">BBE-744-WT-12</strain>
    </source>
</reference>
<keyword evidence="2" id="KW-0479">Metal-binding</keyword>
<dbReference type="Proteomes" id="UP000435649">
    <property type="component" value="Unassembled WGS sequence"/>
</dbReference>
<organism evidence="6 7">
    <name type="scientific">Victivallis lenta</name>
    <dbReference type="NCBI Taxonomy" id="2606640"/>
    <lineage>
        <taxon>Bacteria</taxon>
        <taxon>Pseudomonadati</taxon>
        <taxon>Lentisphaerota</taxon>
        <taxon>Lentisphaeria</taxon>
        <taxon>Victivallales</taxon>
        <taxon>Victivallaceae</taxon>
        <taxon>Victivallis</taxon>
    </lineage>
</organism>
<gene>
    <name evidence="6" type="ORF">FYJ85_12530</name>
</gene>
<dbReference type="GO" id="GO:0004559">
    <property type="term" value="F:alpha-mannosidase activity"/>
    <property type="evidence" value="ECO:0007669"/>
    <property type="project" value="InterPro"/>
</dbReference>
<dbReference type="InterPro" id="IPR015341">
    <property type="entry name" value="Glyco_hydro_38_cen"/>
</dbReference>
<name>A0A844G3Y6_9BACT</name>
<accession>A0A844G3Y6</accession>
<dbReference type="InterPro" id="IPR011013">
    <property type="entry name" value="Gal_mutarotase_sf_dom"/>
</dbReference>
<dbReference type="EMBL" id="VUNS01000013">
    <property type="protein sequence ID" value="MST97863.1"/>
    <property type="molecule type" value="Genomic_DNA"/>
</dbReference>
<dbReference type="PANTHER" id="PTHR46017:SF1">
    <property type="entry name" value="ALPHA-MANNOSIDASE 2C1"/>
    <property type="match status" value="1"/>
</dbReference>
<dbReference type="GO" id="GO:0006013">
    <property type="term" value="P:mannose metabolic process"/>
    <property type="evidence" value="ECO:0007669"/>
    <property type="project" value="InterPro"/>
</dbReference>
<dbReference type="InterPro" id="IPR011330">
    <property type="entry name" value="Glyco_hydro/deAcase_b/a-brl"/>
</dbReference>
<dbReference type="PANTHER" id="PTHR46017">
    <property type="entry name" value="ALPHA-MANNOSIDASE 2C1"/>
    <property type="match status" value="1"/>
</dbReference>
<dbReference type="SUPFAM" id="SSF74650">
    <property type="entry name" value="Galactose mutarotase-like"/>
    <property type="match status" value="1"/>
</dbReference>
<dbReference type="SMART" id="SM00872">
    <property type="entry name" value="Alpha-mann_mid"/>
    <property type="match status" value="1"/>
</dbReference>
<dbReference type="GO" id="GO:0030246">
    <property type="term" value="F:carbohydrate binding"/>
    <property type="evidence" value="ECO:0007669"/>
    <property type="project" value="InterPro"/>
</dbReference>
<dbReference type="GO" id="GO:0046872">
    <property type="term" value="F:metal ion binding"/>
    <property type="evidence" value="ECO:0007669"/>
    <property type="project" value="UniProtKB-KW"/>
</dbReference>
<evidence type="ECO:0000256" key="1">
    <source>
        <dbReference type="ARBA" id="ARBA00009792"/>
    </source>
</evidence>
<dbReference type="Gene3D" id="1.20.1270.50">
    <property type="entry name" value="Glycoside hydrolase family 38, central domain"/>
    <property type="match status" value="1"/>
</dbReference>
<proteinExistence type="inferred from homology"/>
<protein>
    <submittedName>
        <fullName evidence="6">Alpha-mannosidase</fullName>
    </submittedName>
</protein>
<dbReference type="Pfam" id="PF22907">
    <property type="entry name" value="Ams1-like_1st"/>
    <property type="match status" value="1"/>
</dbReference>
<dbReference type="InterPro" id="IPR028995">
    <property type="entry name" value="Glyco_hydro_57/38_cen_sf"/>
</dbReference>
<feature type="domain" description="Glycoside hydrolase family 38 central" evidence="5">
    <location>
        <begin position="507"/>
        <end position="582"/>
    </location>
</feature>
<dbReference type="CDD" id="cd10789">
    <property type="entry name" value="GH38N_AMII_ER_cytosolic"/>
    <property type="match status" value="1"/>
</dbReference>
<keyword evidence="7" id="KW-1185">Reference proteome</keyword>
<keyword evidence="3" id="KW-0378">Hydrolase</keyword>
<sequence>MNEKEFQIYRERAEGFLERLKNEFFYETVDLQAEVFHSVDPVPWAKRLEGSYVPAAEGDCWGGLWESAWFHITGKVPEAWAGEPVWFKLELGGEILIFDDGGVPFCGLTNTSVFAANYRKNLLEFTPKARGGETVDFYAEVGGNGLLGDEITPGTDWRCEVGDIRHLKMGRFNVEAWNLANDFEVLLSLLRTLPEKSYRAVQLNMALNEAVSAYADDPANAAAARSCVAPQLAMRATDSALSTAAVGHAHIDTGWLWPVRETIRKCARTFSSQLYNLERYPDYVFGASQPQLYAFVKEHYPELYAKIREAVKSGRWELQGGMWVEADCNIISGESMVRQFLAGKNFYMDEFGMDVRNLWLPDVFGYSAAMPQIIRKAGCDWFLTQKISWSQFNKFPYHTFHWRGIDGTEVLTHFPPEDNYNSALKPEQLNYAVNNFNENYFLPEFITLFGVGDGGGGPRPEHIEHGLRTADLEGCPRVRFDRADAFFARLAEHAGELPEWAGELYLELHRGTLTTQARTKRNNRKCEQMLAQTEFICSVLPAADYPAETLDRLWKVLLINQFHDIIPGSSIRKVYEVTEAEHAMILAECENLVRSAAAKLTAPDGDALTVVNTLSYDYTGAVALPEEWASHRITDGAGRELLTQAGENGVWVLGEFPPQSVTTLYRGEAVEAFPPEADDSLVLENDLVRYEFDADARLVAAFDKTIGRDVVAGAAANLLALYVDQPNKWDAWDVDFTYVDTPPAYAKGVKAFRSESGPVRQALTFELTVGRSAIRQQVVLTENSKRLDFNTEVDWKERHRMLRVAFPTTVRAEEAYCDIQYGFVRRTTARNTSWDFARFEVAAHRYVDISDACGGAALLNDSKYGYRLDAGTLDLNLLRSPTYPDSEADQGTHFFTYSFLPHAGGLCGSEVMQEAACLNRAPAVLPGKGTFALPCRVAGGEGVSLEVVKKAEKSDALVIRVVETDGRRSTAVLDFARGTKLVETNLLEWTEEGELPIVDGSVELTLRPFEIRTFLVR</sequence>
<dbReference type="Pfam" id="PF07748">
    <property type="entry name" value="Glyco_hydro_38C"/>
    <property type="match status" value="1"/>
</dbReference>